<dbReference type="InterPro" id="IPR009506">
    <property type="entry name" value="YjiS-like"/>
</dbReference>
<evidence type="ECO:0000313" key="2">
    <source>
        <dbReference type="EMBL" id="QBK32357.1"/>
    </source>
</evidence>
<sequence>MIVAKYEKRRTRIHLSKLGVEELRDIGLTPDQADSEIRKSLPFFERSR</sequence>
<reference evidence="2 3" key="1">
    <citation type="journal article" date="2017" name="Int. J. Syst. Evol. Microbiol.">
        <title>Roseitalea porphyridii gen. nov., sp. nov., isolated from a red alga, and reclassification of Hoeflea suaedae Chung et al. 2013 as Pseudohoeflea suaedae gen. nov., comb. nov.</title>
        <authorList>
            <person name="Hyeon J.W."/>
            <person name="Jeong S.E."/>
            <person name="Baek K."/>
            <person name="Jeon C.O."/>
        </authorList>
    </citation>
    <scope>NUCLEOTIDE SEQUENCE [LARGE SCALE GENOMIC DNA]</scope>
    <source>
        <strain evidence="2 3">MA7-20</strain>
    </source>
</reference>
<evidence type="ECO:0000313" key="3">
    <source>
        <dbReference type="Proteomes" id="UP000293719"/>
    </source>
</evidence>
<dbReference type="Pfam" id="PF06568">
    <property type="entry name" value="YjiS-like"/>
    <property type="match status" value="1"/>
</dbReference>
<dbReference type="AlphaFoldDB" id="A0A4P6V4A1"/>
<dbReference type="KEGG" id="rpod:E0E05_10410"/>
<name>A0A4P6V4A1_9HYPH</name>
<feature type="domain" description="YjiS-like" evidence="1">
    <location>
        <begin position="7"/>
        <end position="33"/>
    </location>
</feature>
<accession>A0A4P6V4A1</accession>
<keyword evidence="3" id="KW-1185">Reference proteome</keyword>
<evidence type="ECO:0000259" key="1">
    <source>
        <dbReference type="Pfam" id="PF06568"/>
    </source>
</evidence>
<gene>
    <name evidence="2" type="ORF">E0E05_10410</name>
</gene>
<proteinExistence type="predicted"/>
<dbReference type="EMBL" id="CP036532">
    <property type="protein sequence ID" value="QBK32357.1"/>
    <property type="molecule type" value="Genomic_DNA"/>
</dbReference>
<dbReference type="Proteomes" id="UP000293719">
    <property type="component" value="Chromosome"/>
</dbReference>
<protein>
    <submittedName>
        <fullName evidence="2">DUF1127 domain-containing protein</fullName>
    </submittedName>
</protein>
<dbReference type="OrthoDB" id="9812448at2"/>
<organism evidence="2 3">
    <name type="scientific">Roseitalea porphyridii</name>
    <dbReference type="NCBI Taxonomy" id="1852022"/>
    <lineage>
        <taxon>Bacteria</taxon>
        <taxon>Pseudomonadati</taxon>
        <taxon>Pseudomonadota</taxon>
        <taxon>Alphaproteobacteria</taxon>
        <taxon>Hyphomicrobiales</taxon>
        <taxon>Ahrensiaceae</taxon>
        <taxon>Roseitalea</taxon>
    </lineage>
</organism>